<feature type="signal peptide" evidence="3">
    <location>
        <begin position="1"/>
        <end position="20"/>
    </location>
</feature>
<accession>A0ABW1ZZ34</accession>
<feature type="coiled-coil region" evidence="2">
    <location>
        <begin position="81"/>
        <end position="115"/>
    </location>
</feature>
<dbReference type="PANTHER" id="PTHR30469:SF15">
    <property type="entry name" value="HLYD FAMILY OF SECRETION PROTEINS"/>
    <property type="match status" value="1"/>
</dbReference>
<comment type="similarity">
    <text evidence="1">Belongs to the membrane fusion protein (MFP) (TC 8.A.1) family.</text>
</comment>
<evidence type="ECO:0000313" key="6">
    <source>
        <dbReference type="Proteomes" id="UP001596422"/>
    </source>
</evidence>
<proteinExistence type="inferred from homology"/>
<dbReference type="PANTHER" id="PTHR30469">
    <property type="entry name" value="MULTIDRUG RESISTANCE PROTEIN MDTA"/>
    <property type="match status" value="1"/>
</dbReference>
<dbReference type="Gene3D" id="2.40.50.100">
    <property type="match status" value="1"/>
</dbReference>
<dbReference type="InterPro" id="IPR006143">
    <property type="entry name" value="RND_pump_MFP"/>
</dbReference>
<dbReference type="SUPFAM" id="SSF111369">
    <property type="entry name" value="HlyD-like secretion proteins"/>
    <property type="match status" value="1"/>
</dbReference>
<dbReference type="RefSeq" id="WP_379908957.1">
    <property type="nucleotide sequence ID" value="NZ_JBHSWE010000001.1"/>
</dbReference>
<keyword evidence="2" id="KW-0175">Coiled coil</keyword>
<protein>
    <submittedName>
        <fullName evidence="5">Efflux RND transporter periplasmic adaptor subunit</fullName>
    </submittedName>
</protein>
<name>A0ABW1ZZ34_9GAMM</name>
<evidence type="ECO:0000256" key="2">
    <source>
        <dbReference type="SAM" id="Coils"/>
    </source>
</evidence>
<dbReference type="Gene3D" id="2.40.30.170">
    <property type="match status" value="1"/>
</dbReference>
<evidence type="ECO:0000256" key="3">
    <source>
        <dbReference type="SAM" id="SignalP"/>
    </source>
</evidence>
<dbReference type="NCBIfam" id="TIGR01730">
    <property type="entry name" value="RND_mfp"/>
    <property type="match status" value="1"/>
</dbReference>
<evidence type="ECO:0000313" key="5">
    <source>
        <dbReference type="EMBL" id="MFC6670451.1"/>
    </source>
</evidence>
<keyword evidence="3" id="KW-0732">Signal</keyword>
<dbReference type="Pfam" id="PF25973">
    <property type="entry name" value="BSH_CzcB"/>
    <property type="match status" value="1"/>
</dbReference>
<organism evidence="5 6">
    <name type="scientific">Marinobacterium aestuariivivens</name>
    <dbReference type="NCBI Taxonomy" id="1698799"/>
    <lineage>
        <taxon>Bacteria</taxon>
        <taxon>Pseudomonadati</taxon>
        <taxon>Pseudomonadota</taxon>
        <taxon>Gammaproteobacteria</taxon>
        <taxon>Oceanospirillales</taxon>
        <taxon>Oceanospirillaceae</taxon>
        <taxon>Marinobacterium</taxon>
    </lineage>
</organism>
<dbReference type="EMBL" id="JBHSWE010000001">
    <property type="protein sequence ID" value="MFC6670451.1"/>
    <property type="molecule type" value="Genomic_DNA"/>
</dbReference>
<comment type="caution">
    <text evidence="5">The sequence shown here is derived from an EMBL/GenBank/DDBJ whole genome shotgun (WGS) entry which is preliminary data.</text>
</comment>
<keyword evidence="6" id="KW-1185">Reference proteome</keyword>
<sequence>MHYRGILPLVLGLLASVAQAATVRVASLESLVIRVEYHAPARVVAEDHSLLSAQIGAQVLSIPVRVGDAVRQGQLLVRLDCRDYELALQQAESSLQSLLARIRLARQQLNRAETLAKQRNVSEELLDQRRSELDRFVADETSARLQIDSARLAVKRCLVKAPFDGVVSERLATEGSLASAGTPLLRLLRDTGLEVEAELPLDRTETLVQAGSVLFENGGHRYPLKLRTILPLVDSRTRTRRVRLEFTDEPALAGASGRLVWQPREPRVPASLLVRRDSQLGLMLFDTGRARFAPLPRALEGQAAAVDLPPGTLVIIEGQHAVTDGDAVERQEGAVMDAKE</sequence>
<evidence type="ECO:0000259" key="4">
    <source>
        <dbReference type="Pfam" id="PF25973"/>
    </source>
</evidence>
<dbReference type="Proteomes" id="UP001596422">
    <property type="component" value="Unassembled WGS sequence"/>
</dbReference>
<dbReference type="Gene3D" id="1.10.287.470">
    <property type="entry name" value="Helix hairpin bin"/>
    <property type="match status" value="1"/>
</dbReference>
<feature type="domain" description="CzcB-like barrel-sandwich hybrid" evidence="4">
    <location>
        <begin position="52"/>
        <end position="182"/>
    </location>
</feature>
<dbReference type="InterPro" id="IPR058647">
    <property type="entry name" value="BSH_CzcB-like"/>
</dbReference>
<gene>
    <name evidence="5" type="ORF">ACFQDL_10400</name>
</gene>
<evidence type="ECO:0000256" key="1">
    <source>
        <dbReference type="ARBA" id="ARBA00009477"/>
    </source>
</evidence>
<feature type="chain" id="PRO_5045575085" evidence="3">
    <location>
        <begin position="21"/>
        <end position="340"/>
    </location>
</feature>
<reference evidence="6" key="1">
    <citation type="journal article" date="2019" name="Int. J. Syst. Evol. Microbiol.">
        <title>The Global Catalogue of Microorganisms (GCM) 10K type strain sequencing project: providing services to taxonomists for standard genome sequencing and annotation.</title>
        <authorList>
            <consortium name="The Broad Institute Genomics Platform"/>
            <consortium name="The Broad Institute Genome Sequencing Center for Infectious Disease"/>
            <person name="Wu L."/>
            <person name="Ma J."/>
        </authorList>
    </citation>
    <scope>NUCLEOTIDE SEQUENCE [LARGE SCALE GENOMIC DNA]</scope>
    <source>
        <strain evidence="6">NBRC 111756</strain>
    </source>
</reference>